<name>A0A0C2ST32_AMAMK</name>
<keyword evidence="3" id="KW-1185">Reference proteome</keyword>
<dbReference type="HOGENOM" id="CLU_1643270_0_0_1"/>
<accession>A0A0C2ST32</accession>
<dbReference type="EMBL" id="KN818378">
    <property type="protein sequence ID" value="KIL57204.1"/>
    <property type="molecule type" value="Genomic_DNA"/>
</dbReference>
<dbReference type="AlphaFoldDB" id="A0A0C2ST32"/>
<feature type="region of interest" description="Disordered" evidence="1">
    <location>
        <begin position="1"/>
        <end position="22"/>
    </location>
</feature>
<evidence type="ECO:0000313" key="2">
    <source>
        <dbReference type="EMBL" id="KIL57204.1"/>
    </source>
</evidence>
<protein>
    <submittedName>
        <fullName evidence="2">Uncharacterized protein</fullName>
    </submittedName>
</protein>
<evidence type="ECO:0000313" key="3">
    <source>
        <dbReference type="Proteomes" id="UP000054549"/>
    </source>
</evidence>
<evidence type="ECO:0000256" key="1">
    <source>
        <dbReference type="SAM" id="MobiDB-lite"/>
    </source>
</evidence>
<dbReference type="Proteomes" id="UP000054549">
    <property type="component" value="Unassembled WGS sequence"/>
</dbReference>
<dbReference type="InParanoid" id="A0A0C2ST32"/>
<reference evidence="2 3" key="1">
    <citation type="submission" date="2014-04" db="EMBL/GenBank/DDBJ databases">
        <title>Evolutionary Origins and Diversification of the Mycorrhizal Mutualists.</title>
        <authorList>
            <consortium name="DOE Joint Genome Institute"/>
            <consortium name="Mycorrhizal Genomics Consortium"/>
            <person name="Kohler A."/>
            <person name="Kuo A."/>
            <person name="Nagy L.G."/>
            <person name="Floudas D."/>
            <person name="Copeland A."/>
            <person name="Barry K.W."/>
            <person name="Cichocki N."/>
            <person name="Veneault-Fourrey C."/>
            <person name="LaButti K."/>
            <person name="Lindquist E.A."/>
            <person name="Lipzen A."/>
            <person name="Lundell T."/>
            <person name="Morin E."/>
            <person name="Murat C."/>
            <person name="Riley R."/>
            <person name="Ohm R."/>
            <person name="Sun H."/>
            <person name="Tunlid A."/>
            <person name="Henrissat B."/>
            <person name="Grigoriev I.V."/>
            <person name="Hibbett D.S."/>
            <person name="Martin F."/>
        </authorList>
    </citation>
    <scope>NUCLEOTIDE SEQUENCE [LARGE SCALE GENOMIC DNA]</scope>
    <source>
        <strain evidence="2 3">Koide BX008</strain>
    </source>
</reference>
<gene>
    <name evidence="2" type="ORF">M378DRAFT_399335</name>
</gene>
<proteinExistence type="predicted"/>
<organism evidence="2 3">
    <name type="scientific">Amanita muscaria (strain Koide BX008)</name>
    <dbReference type="NCBI Taxonomy" id="946122"/>
    <lineage>
        <taxon>Eukaryota</taxon>
        <taxon>Fungi</taxon>
        <taxon>Dikarya</taxon>
        <taxon>Basidiomycota</taxon>
        <taxon>Agaricomycotina</taxon>
        <taxon>Agaricomycetes</taxon>
        <taxon>Agaricomycetidae</taxon>
        <taxon>Agaricales</taxon>
        <taxon>Pluteineae</taxon>
        <taxon>Amanitaceae</taxon>
        <taxon>Amanita</taxon>
    </lineage>
</organism>
<sequence length="161" mass="17857">MKDKKNSESESKSKPESKSKTLVGAISDSGSLDFAHNQPFAPKHRDRVVDVKVSECAAPLILSIDCGKGRVYRVRANCAACPRLHVLTEVHKHPGPYIRRFCQLVMPQVANAQTATLPLLKSLPPPPLRFPPLLRPPPLKFLPTTCGRNNTVIRKSKRKGY</sequence>
<feature type="compositionally biased region" description="Basic and acidic residues" evidence="1">
    <location>
        <begin position="1"/>
        <end position="19"/>
    </location>
</feature>